<dbReference type="AlphaFoldDB" id="K0TL95"/>
<organism evidence="3 4">
    <name type="scientific">Thalassiosira oceanica</name>
    <name type="common">Marine diatom</name>
    <dbReference type="NCBI Taxonomy" id="159749"/>
    <lineage>
        <taxon>Eukaryota</taxon>
        <taxon>Sar</taxon>
        <taxon>Stramenopiles</taxon>
        <taxon>Ochrophyta</taxon>
        <taxon>Bacillariophyta</taxon>
        <taxon>Coscinodiscophyceae</taxon>
        <taxon>Thalassiosirophycidae</taxon>
        <taxon>Thalassiosirales</taxon>
        <taxon>Thalassiosiraceae</taxon>
        <taxon>Thalassiosira</taxon>
    </lineage>
</organism>
<gene>
    <name evidence="3" type="ORF">THAOC_03170</name>
</gene>
<dbReference type="Pfam" id="PF06974">
    <property type="entry name" value="WS_DGAT_C"/>
    <property type="match status" value="1"/>
</dbReference>
<evidence type="ECO:0000313" key="3">
    <source>
        <dbReference type="EMBL" id="EJK75121.1"/>
    </source>
</evidence>
<name>K0TL95_THAOC</name>
<feature type="domain" description="O-acyltransferase WSD1 C-terminal" evidence="2">
    <location>
        <begin position="473"/>
        <end position="622"/>
    </location>
</feature>
<evidence type="ECO:0000256" key="1">
    <source>
        <dbReference type="SAM" id="Coils"/>
    </source>
</evidence>
<dbReference type="PANTHER" id="PTHR31650:SF1">
    <property type="entry name" value="WAX ESTER SYNTHASE_DIACYLGLYCEROL ACYLTRANSFERASE 4-RELATED"/>
    <property type="match status" value="1"/>
</dbReference>
<keyword evidence="4" id="KW-1185">Reference proteome</keyword>
<dbReference type="InterPro" id="IPR045034">
    <property type="entry name" value="O-acyltransferase_WSD1-like"/>
</dbReference>
<dbReference type="GO" id="GO:0008374">
    <property type="term" value="F:O-acyltransferase activity"/>
    <property type="evidence" value="ECO:0007669"/>
    <property type="project" value="InterPro"/>
</dbReference>
<dbReference type="InterPro" id="IPR009721">
    <property type="entry name" value="O-acyltransferase_WSD1_C"/>
</dbReference>
<dbReference type="Proteomes" id="UP000266841">
    <property type="component" value="Unassembled WGS sequence"/>
</dbReference>
<evidence type="ECO:0000259" key="2">
    <source>
        <dbReference type="Pfam" id="PF06974"/>
    </source>
</evidence>
<protein>
    <recommendedName>
        <fullName evidence="2">O-acyltransferase WSD1 C-terminal domain-containing protein</fullName>
    </recommendedName>
</protein>
<proteinExistence type="predicted"/>
<dbReference type="OrthoDB" id="619536at2759"/>
<accession>K0TL95</accession>
<dbReference type="eggNOG" id="ENOG502S61Z">
    <property type="taxonomic scope" value="Eukaryota"/>
</dbReference>
<evidence type="ECO:0000313" key="4">
    <source>
        <dbReference type="Proteomes" id="UP000266841"/>
    </source>
</evidence>
<dbReference type="GO" id="GO:0005886">
    <property type="term" value="C:plasma membrane"/>
    <property type="evidence" value="ECO:0007669"/>
    <property type="project" value="TreeGrafter"/>
</dbReference>
<dbReference type="GO" id="GO:0019432">
    <property type="term" value="P:triglyceride biosynthetic process"/>
    <property type="evidence" value="ECO:0007669"/>
    <property type="project" value="TreeGrafter"/>
</dbReference>
<reference evidence="3 4" key="1">
    <citation type="journal article" date="2012" name="Genome Biol.">
        <title>Genome and low-iron response of an oceanic diatom adapted to chronic iron limitation.</title>
        <authorList>
            <person name="Lommer M."/>
            <person name="Specht M."/>
            <person name="Roy A.S."/>
            <person name="Kraemer L."/>
            <person name="Andreson R."/>
            <person name="Gutowska M.A."/>
            <person name="Wolf J."/>
            <person name="Bergner S.V."/>
            <person name="Schilhabel M.B."/>
            <person name="Klostermeier U.C."/>
            <person name="Beiko R.G."/>
            <person name="Rosenstiel P."/>
            <person name="Hippler M."/>
            <person name="Laroche J."/>
        </authorList>
    </citation>
    <scope>NUCLEOTIDE SEQUENCE [LARGE SCALE GENOMIC DNA]</scope>
    <source>
        <strain evidence="3 4">CCMP1005</strain>
    </source>
</reference>
<feature type="coiled-coil region" evidence="1">
    <location>
        <begin position="294"/>
        <end position="321"/>
    </location>
</feature>
<dbReference type="EMBL" id="AGNL01003125">
    <property type="protein sequence ID" value="EJK75121.1"/>
    <property type="molecule type" value="Genomic_DNA"/>
</dbReference>
<keyword evidence="1" id="KW-0175">Coiled coil</keyword>
<comment type="caution">
    <text evidence="3">The sequence shown here is derived from an EMBL/GenBank/DDBJ whole genome shotgun (WGS) entry which is preliminary data.</text>
</comment>
<dbReference type="PANTHER" id="PTHR31650">
    <property type="entry name" value="O-ACYLTRANSFERASE (WSD1-LIKE) FAMILY PROTEIN"/>
    <property type="match status" value="1"/>
</dbReference>
<sequence>MSSSIIHLASRQGIPAALAVLGGASCFSPTHRGMASSCEDSTAVKGAVNKIDVNNPFMRPNLPETTLRKRMTSVGRFSLTSQTEANPSVPVFFLALSSGSQANKRKQLGERGTRGGGFRVADFEDAWMKNGMPSRHPRFHSVVCEESKYFEEKHNVKPGVEDDDETYLEIKAELDRHVFETLHYSVYRDDLRSRIEDMLMSPLQVKDKLWEVYISNGLLGSSGGISKAKVDLIVQEDMEHPSNFSGSNRGSILFRRTTKKGPWEDAASQNDAIPLESILLFRSHHALADGASIMAALSDLCDEAEEIREQIRLELLKWKRRRDSKKGFRKILSKILRLIKLCLWFIFGTARALAYQSYLQLTTRVNPFDAVKFDAETKGLAASGRSLSWCDAAPLDEAKTICKVLSKAKGSTITINDLFVSCITAAVTRQLVEHEEFMAPVGAHKTKCVGKHMNVVVPVHMRGGVVLPGESVGNNIGAFVCRCPAEMKHDAKGGSCAVERLEKVHESLLNMKKSPAPIVSHALAKFCSNFLPSCVTKSIFESANANASVVITNTRGRESKIHINGMPVESVAGFIPLPPGVPVGVVVQSYAGSMSLSLTAERYAIPDPDKFLQWVVEEYQALRHAAANLQ</sequence>
<dbReference type="OMA" id="WCDAAPL"/>